<keyword evidence="7 13" id="KW-0548">Nucleotidyltransferase</keyword>
<accession>A0ABT9N8C5</accession>
<dbReference type="InterPro" id="IPR016195">
    <property type="entry name" value="Pol/histidinol_Pase-like"/>
</dbReference>
<dbReference type="PANTHER" id="PTHR32294">
    <property type="entry name" value="DNA POLYMERASE III SUBUNIT ALPHA"/>
    <property type="match status" value="1"/>
</dbReference>
<organism evidence="15 16">
    <name type="scientific">Arcanobacterium wilhelmae</name>
    <dbReference type="NCBI Taxonomy" id="1803177"/>
    <lineage>
        <taxon>Bacteria</taxon>
        <taxon>Bacillati</taxon>
        <taxon>Actinomycetota</taxon>
        <taxon>Actinomycetes</taxon>
        <taxon>Actinomycetales</taxon>
        <taxon>Actinomycetaceae</taxon>
        <taxon>Arcanobacterium</taxon>
    </lineage>
</organism>
<dbReference type="InterPro" id="IPR029460">
    <property type="entry name" value="DNAPol_HHH"/>
</dbReference>
<proteinExistence type="inferred from homology"/>
<evidence type="ECO:0000256" key="12">
    <source>
        <dbReference type="ARBA" id="ARBA00049244"/>
    </source>
</evidence>
<dbReference type="CDD" id="cd07431">
    <property type="entry name" value="PHP_PolIIIA"/>
    <property type="match status" value="1"/>
</dbReference>
<keyword evidence="10 13" id="KW-0239">DNA-directed DNA polymerase</keyword>
<comment type="subcellular location">
    <subcellularLocation>
        <location evidence="1 13">Cytoplasm</location>
    </subcellularLocation>
</comment>
<comment type="similarity">
    <text evidence="2 13">Belongs to the DNA polymerase type-C family. DnaE2 subfamily.</text>
</comment>
<dbReference type="Pfam" id="PF14579">
    <property type="entry name" value="HHH_6"/>
    <property type="match status" value="1"/>
</dbReference>
<dbReference type="Gene3D" id="2.40.50.140">
    <property type="entry name" value="Nucleic acid-binding proteins"/>
    <property type="match status" value="1"/>
</dbReference>
<dbReference type="InterPro" id="IPR004805">
    <property type="entry name" value="DnaE2/DnaE/PolC"/>
</dbReference>
<comment type="catalytic activity">
    <reaction evidence="12 13">
        <text>DNA(n) + a 2'-deoxyribonucleoside 5'-triphosphate = DNA(n+1) + diphosphate</text>
        <dbReference type="Rhea" id="RHEA:22508"/>
        <dbReference type="Rhea" id="RHEA-COMP:17339"/>
        <dbReference type="Rhea" id="RHEA-COMP:17340"/>
        <dbReference type="ChEBI" id="CHEBI:33019"/>
        <dbReference type="ChEBI" id="CHEBI:61560"/>
        <dbReference type="ChEBI" id="CHEBI:173112"/>
        <dbReference type="EC" id="2.7.7.7"/>
    </reaction>
</comment>
<dbReference type="PANTHER" id="PTHR32294:SF4">
    <property type="entry name" value="ERROR-PRONE DNA POLYMERASE"/>
    <property type="match status" value="1"/>
</dbReference>
<dbReference type="GO" id="GO:0003887">
    <property type="term" value="F:DNA-directed DNA polymerase activity"/>
    <property type="evidence" value="ECO:0007669"/>
    <property type="project" value="UniProtKB-EC"/>
</dbReference>
<dbReference type="SMART" id="SM00481">
    <property type="entry name" value="POLIIIAc"/>
    <property type="match status" value="1"/>
</dbReference>
<evidence type="ECO:0000256" key="6">
    <source>
        <dbReference type="ARBA" id="ARBA00022679"/>
    </source>
</evidence>
<evidence type="ECO:0000313" key="16">
    <source>
        <dbReference type="Proteomes" id="UP001235966"/>
    </source>
</evidence>
<reference evidence="15 16" key="1">
    <citation type="submission" date="2023-07" db="EMBL/GenBank/DDBJ databases">
        <title>Sequencing the genomes of 1000 actinobacteria strains.</title>
        <authorList>
            <person name="Klenk H.-P."/>
        </authorList>
    </citation>
    <scope>NUCLEOTIDE SEQUENCE [LARGE SCALE GENOMIC DNA]</scope>
    <source>
        <strain evidence="15 16">DSM 102162</strain>
    </source>
</reference>
<sequence length="1065" mass="116377">MKYAELHTHSSYSFLDGASAPAELVERAAQLGLSAIALTDHDGFPGVVQFTHAAREYGVSTVIGTEVTFSQNAATLSPRRSGAIDPEGEHLVVLVRDADGYHSLSRVLSEGMLAGGTKGQSLIGIGDIANASAGQWQILTGCRKGRVRSALDSARGIWAMEEATRAVSELVGMFGRENVAVELISGFAPLDRDRNEALVAIAERENVRIVATNNVHSARSTGLSDALVAIRANRSLESAAPFLPSWKSVLMGDSQMRIIHRDHESSVDMAGEIGAECAFDFALVAPDLPPFPVPAGESEASWLRKLVEEKATRRYGTRAQNPSAWKVIDHEMQVIEQCHFPGYFLIVHEIVQFCEENGIWCQGRGSAANSAICYALGITAVDAVRHHMLFERFLSPGRSGPPDIDLDIEAKRREEVIQHVYARYGRECSAQVANVITYRPKSAIRDAARALGYEVGAADRWAKMRGRSGEVRGIEHEIPKDVVALAQQLERLPRHLGIHSGGMVLCDRPVIEVCPVGWATKPGRTVLQWDKDDCADAGLVKFDLLGLGMLTALRLAFTPLRESGVTGTDGRPINLHNLPQDDQRVYDLLCAADTVGVFQVESRAQMATLPRLQPRTFYDLVIEVALIRPGPIQGNSVNPYINRRRGREPVTYEHPLLKNALEKTLGVPLFQEQLMQIAIDVAGFTPGQADQLRKAMGSKRSHERMLRLRSQLMDGMAKNGISRVTSERIYEKLEAFADFGFPESHSFSFAYLVYASAWLKVHHPEGFYAGILAAQPMGFYSVQTLIADARRHGVSVLEPDVNFSAAHSQVEKCERRVVAQHALVDASPVLGVRLGLTNVTGLGKAIERIISARLSGKFESISDLALRAELTERELMLLAQAGALKSLGISRREGIWAAGATAFQAVRHGNEVQPTIPGLEFGARAPKLPRMSRIEELRADVKSLGASVHHHPVEFVRALLAPEVLRISDVAGVDNGTRIKVAGMITHRQRPHTASGITFVNLEDETGLLNVLCSAGMWRHFSREWNESAVVVRGVVEKADGVVTLVADGVEKCAVSVSLPSRDFR</sequence>
<dbReference type="Pfam" id="PF01336">
    <property type="entry name" value="tRNA_anti-codon"/>
    <property type="match status" value="1"/>
</dbReference>
<dbReference type="EC" id="2.7.7.7" evidence="3 13"/>
<dbReference type="EMBL" id="JAUSQW010000001">
    <property type="protein sequence ID" value="MDP9799959.1"/>
    <property type="molecule type" value="Genomic_DNA"/>
</dbReference>
<comment type="caution">
    <text evidence="15">The sequence shown here is derived from an EMBL/GenBank/DDBJ whole genome shotgun (WGS) entry which is preliminary data.</text>
</comment>
<dbReference type="NCBIfam" id="TIGR00594">
    <property type="entry name" value="polc"/>
    <property type="match status" value="1"/>
</dbReference>
<dbReference type="InterPro" id="IPR003141">
    <property type="entry name" value="Pol/His_phosphatase_N"/>
</dbReference>
<dbReference type="Pfam" id="PF17657">
    <property type="entry name" value="DNA_pol3_finger"/>
    <property type="match status" value="1"/>
</dbReference>
<dbReference type="Proteomes" id="UP001235966">
    <property type="component" value="Unassembled WGS sequence"/>
</dbReference>
<evidence type="ECO:0000256" key="13">
    <source>
        <dbReference type="HAMAP-Rule" id="MF_01902"/>
    </source>
</evidence>
<evidence type="ECO:0000256" key="10">
    <source>
        <dbReference type="ARBA" id="ARBA00022932"/>
    </source>
</evidence>
<name>A0ABT9N8C5_9ACTO</name>
<evidence type="ECO:0000256" key="9">
    <source>
        <dbReference type="ARBA" id="ARBA00022763"/>
    </source>
</evidence>
<evidence type="ECO:0000256" key="4">
    <source>
        <dbReference type="ARBA" id="ARBA00017273"/>
    </source>
</evidence>
<keyword evidence="8 13" id="KW-0235">DNA replication</keyword>
<gene>
    <name evidence="13" type="primary">dnaE2</name>
    <name evidence="15" type="ORF">J2S49_000035</name>
</gene>
<dbReference type="RefSeq" id="WP_278060117.1">
    <property type="nucleotide sequence ID" value="NZ_CP121247.1"/>
</dbReference>
<evidence type="ECO:0000256" key="7">
    <source>
        <dbReference type="ARBA" id="ARBA00022695"/>
    </source>
</evidence>
<keyword evidence="5 13" id="KW-0963">Cytoplasm</keyword>
<evidence type="ECO:0000256" key="5">
    <source>
        <dbReference type="ARBA" id="ARBA00022490"/>
    </source>
</evidence>
<keyword evidence="9 13" id="KW-0227">DNA damage</keyword>
<dbReference type="HAMAP" id="MF_01902">
    <property type="entry name" value="DNApol_error_prone"/>
    <property type="match status" value="1"/>
</dbReference>
<dbReference type="InterPro" id="IPR023073">
    <property type="entry name" value="DnaE2"/>
</dbReference>
<evidence type="ECO:0000256" key="8">
    <source>
        <dbReference type="ARBA" id="ARBA00022705"/>
    </source>
</evidence>
<dbReference type="InterPro" id="IPR004013">
    <property type="entry name" value="PHP_dom"/>
</dbReference>
<evidence type="ECO:0000313" key="15">
    <source>
        <dbReference type="EMBL" id="MDP9799959.1"/>
    </source>
</evidence>
<keyword evidence="16" id="KW-1185">Reference proteome</keyword>
<dbReference type="Pfam" id="PF02811">
    <property type="entry name" value="PHP"/>
    <property type="match status" value="1"/>
</dbReference>
<evidence type="ECO:0000256" key="2">
    <source>
        <dbReference type="ARBA" id="ARBA00007391"/>
    </source>
</evidence>
<evidence type="ECO:0000256" key="1">
    <source>
        <dbReference type="ARBA" id="ARBA00004496"/>
    </source>
</evidence>
<dbReference type="InterPro" id="IPR004365">
    <property type="entry name" value="NA-bd_OB_tRNA"/>
</dbReference>
<comment type="function">
    <text evidence="13">DNA polymerase involved in damage-induced mutagenesis and translesion synthesis (TLS). It is not the major replicative DNA polymerase.</text>
</comment>
<evidence type="ECO:0000259" key="14">
    <source>
        <dbReference type="SMART" id="SM00481"/>
    </source>
</evidence>
<feature type="domain" description="Polymerase/histidinol phosphatase N-terminal" evidence="14">
    <location>
        <begin position="4"/>
        <end position="71"/>
    </location>
</feature>
<keyword evidence="6 13" id="KW-0808">Transferase</keyword>
<evidence type="ECO:0000256" key="11">
    <source>
        <dbReference type="ARBA" id="ARBA00023204"/>
    </source>
</evidence>
<dbReference type="SUPFAM" id="SSF89550">
    <property type="entry name" value="PHP domain-like"/>
    <property type="match status" value="1"/>
</dbReference>
<keyword evidence="11 13" id="KW-0234">DNA repair</keyword>
<evidence type="ECO:0000256" key="3">
    <source>
        <dbReference type="ARBA" id="ARBA00012417"/>
    </source>
</evidence>
<protein>
    <recommendedName>
        <fullName evidence="4 13">Error-prone DNA polymerase</fullName>
        <ecNumber evidence="3 13">2.7.7.7</ecNumber>
    </recommendedName>
</protein>
<dbReference type="Gene3D" id="1.10.150.870">
    <property type="match status" value="1"/>
</dbReference>
<dbReference type="InterPro" id="IPR012340">
    <property type="entry name" value="NA-bd_OB-fold"/>
</dbReference>
<dbReference type="NCBIfam" id="NF004225">
    <property type="entry name" value="PRK05672.1"/>
    <property type="match status" value="1"/>
</dbReference>
<dbReference type="Pfam" id="PF07733">
    <property type="entry name" value="DNA_pol3_alpha"/>
    <property type="match status" value="1"/>
</dbReference>
<dbReference type="InterPro" id="IPR011708">
    <property type="entry name" value="DNA_pol3_alpha_NTPase_dom"/>
</dbReference>
<dbReference type="CDD" id="cd04485">
    <property type="entry name" value="DnaE_OBF"/>
    <property type="match status" value="1"/>
</dbReference>
<dbReference type="InterPro" id="IPR040982">
    <property type="entry name" value="DNA_pol3_finger"/>
</dbReference>
<dbReference type="Gene3D" id="3.20.20.140">
    <property type="entry name" value="Metal-dependent hydrolases"/>
    <property type="match status" value="1"/>
</dbReference>